<dbReference type="EC" id="3.5.-.-" evidence="3"/>
<protein>
    <submittedName>
        <fullName evidence="3">Hydantoinase/carbamoylase family amidase</fullName>
        <ecNumber evidence="3">3.5.-.-</ecNumber>
    </submittedName>
</protein>
<dbReference type="PANTHER" id="PTHR32494">
    <property type="entry name" value="ALLANTOATE DEIMINASE-RELATED"/>
    <property type="match status" value="1"/>
</dbReference>
<dbReference type="GO" id="GO:0016787">
    <property type="term" value="F:hydrolase activity"/>
    <property type="evidence" value="ECO:0007669"/>
    <property type="project" value="UniProtKB-KW"/>
</dbReference>
<dbReference type="SUPFAM" id="SSF55031">
    <property type="entry name" value="Bacterial exopeptidase dimerisation domain"/>
    <property type="match status" value="1"/>
</dbReference>
<keyword evidence="4" id="KW-1185">Reference proteome</keyword>
<dbReference type="InterPro" id="IPR036264">
    <property type="entry name" value="Bact_exopeptidase_dim_dom"/>
</dbReference>
<dbReference type="NCBIfam" id="TIGR01879">
    <property type="entry name" value="hydantase"/>
    <property type="match status" value="1"/>
</dbReference>
<dbReference type="Proteomes" id="UP001523262">
    <property type="component" value="Unassembled WGS sequence"/>
</dbReference>
<evidence type="ECO:0000256" key="2">
    <source>
        <dbReference type="ARBA" id="ARBA00022801"/>
    </source>
</evidence>
<proteinExistence type="inferred from homology"/>
<keyword evidence="2 3" id="KW-0378">Hydrolase</keyword>
<accession>A0ABT0WE49</accession>
<dbReference type="InterPro" id="IPR002933">
    <property type="entry name" value="Peptidase_M20"/>
</dbReference>
<comment type="similarity">
    <text evidence="1">Belongs to the peptidase M20 family.</text>
</comment>
<name>A0ABT0WE49_9BACI</name>
<evidence type="ECO:0000313" key="3">
    <source>
        <dbReference type="EMBL" id="MCM2533317.1"/>
    </source>
</evidence>
<evidence type="ECO:0000313" key="4">
    <source>
        <dbReference type="Proteomes" id="UP001523262"/>
    </source>
</evidence>
<dbReference type="EMBL" id="JAMQCR010000001">
    <property type="protein sequence ID" value="MCM2533317.1"/>
    <property type="molecule type" value="Genomic_DNA"/>
</dbReference>
<dbReference type="Gene3D" id="3.40.630.10">
    <property type="entry name" value="Zn peptidases"/>
    <property type="match status" value="1"/>
</dbReference>
<evidence type="ECO:0000256" key="1">
    <source>
        <dbReference type="ARBA" id="ARBA00006153"/>
    </source>
</evidence>
<dbReference type="InterPro" id="IPR010158">
    <property type="entry name" value="Amidase_Cbmase"/>
</dbReference>
<comment type="caution">
    <text evidence="3">The sequence shown here is derived from an EMBL/GenBank/DDBJ whole genome shotgun (WGS) entry which is preliminary data.</text>
</comment>
<dbReference type="Pfam" id="PF01546">
    <property type="entry name" value="Peptidase_M20"/>
    <property type="match status" value="1"/>
</dbReference>
<dbReference type="SUPFAM" id="SSF53187">
    <property type="entry name" value="Zn-dependent exopeptidases"/>
    <property type="match status" value="1"/>
</dbReference>
<gene>
    <name evidence="3" type="ORF">NDK43_14060</name>
</gene>
<reference evidence="3 4" key="1">
    <citation type="submission" date="2022-06" db="EMBL/GenBank/DDBJ databases">
        <authorList>
            <person name="Jeon C.O."/>
        </authorList>
    </citation>
    <scope>NUCLEOTIDE SEQUENCE [LARGE SCALE GENOMIC DNA]</scope>
    <source>
        <strain evidence="3 4">KCTC 13943</strain>
    </source>
</reference>
<sequence>MSLRRDPLVGAAEVIKEVETLCMNDLDAPTVGTVGRIVAFPGGINIIPESVEFSLDIRDIDLERRNNIIQKIEEKIKNVSDSRGLEFMIERNVDAVPVKCSENLIDSLKGVCKDLGIVAPIMVSGAGHDAMLLAEITEIGMVFVRCRNGISHSPKEWAEINDIATGTKVLYETVLKHI</sequence>
<organism evidence="3 4">
    <name type="scientific">Neobacillus pocheonensis</name>
    <dbReference type="NCBI Taxonomy" id="363869"/>
    <lineage>
        <taxon>Bacteria</taxon>
        <taxon>Bacillati</taxon>
        <taxon>Bacillota</taxon>
        <taxon>Bacilli</taxon>
        <taxon>Bacillales</taxon>
        <taxon>Bacillaceae</taxon>
        <taxon>Neobacillus</taxon>
    </lineage>
</organism>
<dbReference type="PANTHER" id="PTHR32494:SF5">
    <property type="entry name" value="ALLANTOATE AMIDOHYDROLASE"/>
    <property type="match status" value="1"/>
</dbReference>